<dbReference type="InterPro" id="IPR027417">
    <property type="entry name" value="P-loop_NTPase"/>
</dbReference>
<evidence type="ECO:0008006" key="3">
    <source>
        <dbReference type="Google" id="ProtNLM"/>
    </source>
</evidence>
<dbReference type="PRINTS" id="PR00381">
    <property type="entry name" value="KINESINLIGHT"/>
</dbReference>
<dbReference type="PANTHER" id="PTHR46082:SF6">
    <property type="entry name" value="AAA+ ATPASE DOMAIN-CONTAINING PROTEIN-RELATED"/>
    <property type="match status" value="1"/>
</dbReference>
<dbReference type="Gene3D" id="1.25.40.10">
    <property type="entry name" value="Tetratricopeptide repeat domain"/>
    <property type="match status" value="2"/>
</dbReference>
<dbReference type="PANTHER" id="PTHR46082">
    <property type="entry name" value="ATP/GTP-BINDING PROTEIN-RELATED"/>
    <property type="match status" value="1"/>
</dbReference>
<organism evidence="1 2">
    <name type="scientific">Alternaria tenuissima</name>
    <dbReference type="NCBI Taxonomy" id="119927"/>
    <lineage>
        <taxon>Eukaryota</taxon>
        <taxon>Fungi</taxon>
        <taxon>Dikarya</taxon>
        <taxon>Ascomycota</taxon>
        <taxon>Pezizomycotina</taxon>
        <taxon>Dothideomycetes</taxon>
        <taxon>Pleosporomycetidae</taxon>
        <taxon>Pleosporales</taxon>
        <taxon>Pleosporineae</taxon>
        <taxon>Pleosporaceae</taxon>
        <taxon>Alternaria</taxon>
        <taxon>Alternaria sect. Alternaria</taxon>
        <taxon>Alternaria alternata complex</taxon>
    </lineage>
</organism>
<protein>
    <recommendedName>
        <fullName evidence="3">TPR-like protein</fullName>
    </recommendedName>
</protein>
<dbReference type="InterPro" id="IPR019734">
    <property type="entry name" value="TPR_rpt"/>
</dbReference>
<dbReference type="InterPro" id="IPR011990">
    <property type="entry name" value="TPR-like_helical_dom_sf"/>
</dbReference>
<dbReference type="Pfam" id="PF13374">
    <property type="entry name" value="TPR_10"/>
    <property type="match status" value="1"/>
</dbReference>
<evidence type="ECO:0000313" key="2">
    <source>
        <dbReference type="Proteomes" id="UP000292340"/>
    </source>
</evidence>
<dbReference type="SUPFAM" id="SSF48452">
    <property type="entry name" value="TPR-like"/>
    <property type="match status" value="1"/>
</dbReference>
<sequence>MASIARNLNFVGRGDLLDKLSAKIKGSARSITAISGLGGLGYGGTYRVQVATSVNVSIRKSELITELAHSLLLEPLDISIFWFDAATNDSLTAGFRDIDQISNINHSSPDATMAAAILWLNSSMLTTRLLIIDNVDITSFPSPVLESMLHPSRDRHVVFITRNRRLALDYAPPKHIIDMPGMSKVDAQQLLRSYIGIRVGDEEGVMSLLKKLEYHPLAIKCAGIYITSTGTTPNRFLELLEQEASFLATLLTQTAVFRHLKELPAEENDTLYGLKTLVSCNEDVAAMMFLISCLNYVNLLDRVIAALADNYSKREALGILVAYSLIRPIETTTSWQMPELVRLTARHQLLRSPDRARYLAAALDFVTSLEGSPIEIGLDTKGTYAHVGSVLKAVITSASEKELSSTTMKLAFRLSTRLCQFMVDQGRPYEAIETTSSLISWAPVSVANFMSTLDKLRSKLGVAYHGSGQLAVAESITREVLGSQIHKLGENDLDTLHTLNNIGVYNHEQGYFAEAEKHHRKVLEIKSDKFGLHSLEVFVTRNNLALSLQSQNYFAEAEEHFVKALRGRKAKLPHTHVDVLVSMSNLGVLEQLQGRYEKARKLHEAALKGREQALGPSHPETLKSKGNVALLLQRQGQYDESAELLRNVCRAYKAGLGPSHPDTIKSLRNLAYILHRQSNFAEAEILIREVLGILEEKHGKGHLKTFDTLQYLATLLHWQGNLEDALEMTAMLYDMQTATLGKDNANTISSKKYLADLEMELEENGQGSMVLLSRL</sequence>
<dbReference type="EMBL" id="PDXB01000017">
    <property type="protein sequence ID" value="RYN26166.1"/>
    <property type="molecule type" value="Genomic_DNA"/>
</dbReference>
<comment type="caution">
    <text evidence="1">The sequence shown here is derived from an EMBL/GenBank/DDBJ whole genome shotgun (WGS) entry which is preliminary data.</text>
</comment>
<reference evidence="1" key="2">
    <citation type="journal article" date="2019" name="bioRxiv">
        <title>Genomics, evolutionary history and diagnostics of the Alternaria alternata species group including apple and Asian pear pathotypes.</title>
        <authorList>
            <person name="Armitage A.D."/>
            <person name="Cockerton H.M."/>
            <person name="Sreenivasaprasad S."/>
            <person name="Woodhall J.W."/>
            <person name="Lane C.R."/>
            <person name="Harrison R.J."/>
            <person name="Clarkson J.P."/>
        </authorList>
    </citation>
    <scope>NUCLEOTIDE SEQUENCE</scope>
    <source>
        <strain evidence="1">FERA 1164</strain>
    </source>
</reference>
<proteinExistence type="predicted"/>
<dbReference type="Pfam" id="PF13424">
    <property type="entry name" value="TPR_12"/>
    <property type="match status" value="2"/>
</dbReference>
<gene>
    <name evidence="1" type="ORF">AA0115_g7223</name>
</gene>
<dbReference type="InterPro" id="IPR053137">
    <property type="entry name" value="NLR-like"/>
</dbReference>
<reference evidence="1" key="1">
    <citation type="submission" date="2017-10" db="EMBL/GenBank/DDBJ databases">
        <authorList>
            <person name="Armitage A.D."/>
            <person name="Barbara D.J."/>
            <person name="Woodhall J.W."/>
            <person name="Sreenivasaprasad S."/>
            <person name="Lane C.R."/>
            <person name="Clarkson J.P."/>
            <person name="Harrison R.J."/>
        </authorList>
    </citation>
    <scope>NUCLEOTIDE SEQUENCE</scope>
    <source>
        <strain evidence="1">FERA 1164</strain>
    </source>
</reference>
<dbReference type="SUPFAM" id="SSF52540">
    <property type="entry name" value="P-loop containing nucleoside triphosphate hydrolases"/>
    <property type="match status" value="1"/>
</dbReference>
<name>A0AB37WGL0_9PLEO</name>
<dbReference type="AlphaFoldDB" id="A0AB37WGL0"/>
<dbReference type="Proteomes" id="UP000292340">
    <property type="component" value="Unassembled WGS sequence"/>
</dbReference>
<dbReference type="SMART" id="SM00028">
    <property type="entry name" value="TPR"/>
    <property type="match status" value="5"/>
</dbReference>
<evidence type="ECO:0000313" key="1">
    <source>
        <dbReference type="EMBL" id="RYN26166.1"/>
    </source>
</evidence>
<accession>A0AB37WGL0</accession>